<dbReference type="Pfam" id="PF01841">
    <property type="entry name" value="Transglut_core"/>
    <property type="match status" value="1"/>
</dbReference>
<protein>
    <recommendedName>
        <fullName evidence="1">Transglutaminase-like domain-containing protein</fullName>
    </recommendedName>
</protein>
<reference evidence="2" key="1">
    <citation type="submission" date="2020-01" db="EMBL/GenBank/DDBJ databases">
        <authorList>
            <person name="Meier V. D."/>
            <person name="Meier V D."/>
        </authorList>
    </citation>
    <scope>NUCLEOTIDE SEQUENCE</scope>
    <source>
        <strain evidence="2">HLG_WM_MAG_01</strain>
    </source>
</reference>
<dbReference type="InterPro" id="IPR002931">
    <property type="entry name" value="Transglutaminase-like"/>
</dbReference>
<gene>
    <name evidence="2" type="ORF">HELGO_WM2027</name>
</gene>
<name>A0A6S6U1T9_9BACT</name>
<evidence type="ECO:0000313" key="2">
    <source>
        <dbReference type="EMBL" id="CAA6828515.1"/>
    </source>
</evidence>
<dbReference type="EMBL" id="CACVAS010000170">
    <property type="protein sequence ID" value="CAA6828515.1"/>
    <property type="molecule type" value="Genomic_DNA"/>
</dbReference>
<accession>A0A6S6U1T9</accession>
<proteinExistence type="predicted"/>
<dbReference type="Gene3D" id="3.10.620.30">
    <property type="match status" value="1"/>
</dbReference>
<dbReference type="PANTHER" id="PTHR33490">
    <property type="entry name" value="BLR5614 PROTEIN-RELATED"/>
    <property type="match status" value="1"/>
</dbReference>
<feature type="domain" description="Transglutaminase-like" evidence="1">
    <location>
        <begin position="30"/>
        <end position="132"/>
    </location>
</feature>
<dbReference type="AlphaFoldDB" id="A0A6S6U1T9"/>
<dbReference type="InterPro" id="IPR038765">
    <property type="entry name" value="Papain-like_cys_pep_sf"/>
</dbReference>
<sequence length="215" mass="24978">MIYSKMKKYLEETDIINYSDEAVHKLAMILAKGCTTDTQIAKTCFEWVRDNINHSGDYQADVTTYKASDVLKHKTGWCYAKSHLLAALLRANGIPTGFSYQRLSCSEYRDDIYCLHGLNNIYLKEYGWYRVDVRGNKEGVNAQFTPPYEQLAFELGEHEFDLPKILTEPLDEVIVALKKHTCYAEMVENFPDVEKEYKVLSEYKKSHTIFRKEKS</sequence>
<organism evidence="2">
    <name type="scientific">uncultured Sulfurovum sp</name>
    <dbReference type="NCBI Taxonomy" id="269237"/>
    <lineage>
        <taxon>Bacteria</taxon>
        <taxon>Pseudomonadati</taxon>
        <taxon>Campylobacterota</taxon>
        <taxon>Epsilonproteobacteria</taxon>
        <taxon>Campylobacterales</taxon>
        <taxon>Sulfurovaceae</taxon>
        <taxon>Sulfurovum</taxon>
        <taxon>environmental samples</taxon>
    </lineage>
</organism>
<evidence type="ECO:0000259" key="1">
    <source>
        <dbReference type="Pfam" id="PF01841"/>
    </source>
</evidence>
<dbReference type="SUPFAM" id="SSF54001">
    <property type="entry name" value="Cysteine proteinases"/>
    <property type="match status" value="1"/>
</dbReference>
<dbReference type="PANTHER" id="PTHR33490:SF3">
    <property type="entry name" value="CONSERVED INTEGRAL MEMBRANE PROTEIN"/>
    <property type="match status" value="1"/>
</dbReference>